<comment type="subunit">
    <text evidence="9">Homopentamer. Pentaxin (or pentraxin) have a discoid arrangement of 5 non-covalently bound subunits.</text>
</comment>
<evidence type="ECO:0000256" key="7">
    <source>
        <dbReference type="ARBA" id="ARBA00038102"/>
    </source>
</evidence>
<keyword evidence="5 9" id="KW-0106">Calcium</keyword>
<comment type="subcellular location">
    <subcellularLocation>
        <location evidence="1 9">Secreted</location>
    </subcellularLocation>
</comment>
<comment type="similarity">
    <text evidence="7 9">Belongs to the pentraxin family.</text>
</comment>
<keyword evidence="4 9" id="KW-0732">Signal</keyword>
<evidence type="ECO:0000313" key="12">
    <source>
        <dbReference type="Proteomes" id="UP000694891"/>
    </source>
</evidence>
<dbReference type="SUPFAM" id="SSF49899">
    <property type="entry name" value="Concanavalin A-like lectins/glucanases"/>
    <property type="match status" value="1"/>
</dbReference>
<sequence length="222" mass="24998">MEKLVLLMLMFATCYAAPKDLSGKVFVFPKETNSDRVQLLTSKTEFSSVTVCLKYLTDITRNFGLFSMSTPGHDNDFLLFKKEDKMSIHARDGSTEFLSLSLPPNTWHTVCSTWNSDNGLGQLWLNGKPGIKRFVHSGQAITGSPIAILGQEQDTYGGGFDATQSFLGMISELHMWDYVLSAAEIKRYVNDENFTVGNVFNWRALEYELHGKVMVDDAPEMW</sequence>
<feature type="domain" description="Pentraxin (PTX)" evidence="10">
    <location>
        <begin position="22"/>
        <end position="222"/>
    </location>
</feature>
<dbReference type="FunFam" id="2.60.120.200:FF:000070">
    <property type="entry name" value="Serum amyloid P-component"/>
    <property type="match status" value="1"/>
</dbReference>
<gene>
    <name evidence="13" type="primary">LOC103361608</name>
</gene>
<keyword evidence="2" id="KW-0964">Secreted</keyword>
<evidence type="ECO:0000313" key="13">
    <source>
        <dbReference type="RefSeq" id="XP_008285962.1"/>
    </source>
</evidence>
<comment type="cofactor">
    <cofactor evidence="9">
        <name>Ca(2+)</name>
        <dbReference type="ChEBI" id="CHEBI:29108"/>
    </cofactor>
    <text evidence="9">Binds 2 calcium ions per subunit.</text>
</comment>
<dbReference type="Gene3D" id="2.60.120.200">
    <property type="match status" value="1"/>
</dbReference>
<dbReference type="AlphaFoldDB" id="A0A3B4Z5B2"/>
<evidence type="ECO:0000256" key="9">
    <source>
        <dbReference type="RuleBase" id="RU362112"/>
    </source>
</evidence>
<organism evidence="11">
    <name type="scientific">Stegastes partitus</name>
    <name type="common">bicolor damselfish</name>
    <dbReference type="NCBI Taxonomy" id="144197"/>
    <lineage>
        <taxon>Eukaryota</taxon>
        <taxon>Metazoa</taxon>
        <taxon>Chordata</taxon>
        <taxon>Craniata</taxon>
        <taxon>Vertebrata</taxon>
        <taxon>Euteleostomi</taxon>
        <taxon>Actinopterygii</taxon>
        <taxon>Neopterygii</taxon>
        <taxon>Teleostei</taxon>
        <taxon>Neoteleostei</taxon>
        <taxon>Acanthomorphata</taxon>
        <taxon>Ovalentaria</taxon>
        <taxon>Pomacentridae</taxon>
        <taxon>Stegastes</taxon>
    </lineage>
</organism>
<evidence type="ECO:0000256" key="5">
    <source>
        <dbReference type="ARBA" id="ARBA00022837"/>
    </source>
</evidence>
<dbReference type="PANTHER" id="PTHR45869:SF7">
    <property type="entry name" value="C-REACTIVE PROTEIN"/>
    <property type="match status" value="1"/>
</dbReference>
<reference evidence="11" key="1">
    <citation type="submission" date="2023-09" db="UniProtKB">
        <authorList>
            <consortium name="Ensembl"/>
        </authorList>
    </citation>
    <scope>IDENTIFICATION</scope>
</reference>
<dbReference type="Proteomes" id="UP000694891">
    <property type="component" value="Unplaced"/>
</dbReference>
<dbReference type="PROSITE" id="PS51828">
    <property type="entry name" value="PTX_2"/>
    <property type="match status" value="1"/>
</dbReference>
<dbReference type="SMART" id="SM00159">
    <property type="entry name" value="PTX"/>
    <property type="match status" value="1"/>
</dbReference>
<dbReference type="Pfam" id="PF00354">
    <property type="entry name" value="Pentaxin"/>
    <property type="match status" value="1"/>
</dbReference>
<dbReference type="PANTHER" id="PTHR45869">
    <property type="entry name" value="C-REACTIVE PROTEIN-RELATED"/>
    <property type="match status" value="1"/>
</dbReference>
<dbReference type="GeneID" id="103361608"/>
<dbReference type="InterPro" id="IPR001759">
    <property type="entry name" value="PTX_dom"/>
</dbReference>
<dbReference type="Ensembl" id="ENSSPAT00000004006.1">
    <property type="protein sequence ID" value="ENSSPAP00000003923.1"/>
    <property type="gene ID" value="ENSSPAG00000003041.1"/>
</dbReference>
<dbReference type="RefSeq" id="XP_008285962.1">
    <property type="nucleotide sequence ID" value="XM_008287740.1"/>
</dbReference>
<name>A0A3B4Z5B2_9TELE</name>
<dbReference type="InterPro" id="IPR051005">
    <property type="entry name" value="Pentraxin_domain"/>
</dbReference>
<keyword evidence="3 9" id="KW-0479">Metal-binding</keyword>
<feature type="disulfide bond" evidence="8">
    <location>
        <begin position="52"/>
        <end position="111"/>
    </location>
</feature>
<evidence type="ECO:0000256" key="2">
    <source>
        <dbReference type="ARBA" id="ARBA00022525"/>
    </source>
</evidence>
<evidence type="ECO:0000256" key="6">
    <source>
        <dbReference type="ARBA" id="ARBA00023157"/>
    </source>
</evidence>
<dbReference type="InterPro" id="IPR013320">
    <property type="entry name" value="ConA-like_dom_sf"/>
</dbReference>
<accession>A0A3B4Z5B2</accession>
<evidence type="ECO:0000313" key="11">
    <source>
        <dbReference type="Ensembl" id="ENSSPAP00000003923.1"/>
    </source>
</evidence>
<evidence type="ECO:0000256" key="3">
    <source>
        <dbReference type="ARBA" id="ARBA00022723"/>
    </source>
</evidence>
<feature type="chain" id="PRO_5044515680" description="Pentraxin family member" evidence="9">
    <location>
        <begin position="17"/>
        <end position="222"/>
    </location>
</feature>
<evidence type="ECO:0000259" key="10">
    <source>
        <dbReference type="PROSITE" id="PS51828"/>
    </source>
</evidence>
<reference evidence="13" key="2">
    <citation type="submission" date="2025-04" db="UniProtKB">
        <authorList>
            <consortium name="RefSeq"/>
        </authorList>
    </citation>
    <scope>IDENTIFICATION</scope>
</reference>
<dbReference type="GeneTree" id="ENSGT01100000263515"/>
<dbReference type="OrthoDB" id="547680at2759"/>
<evidence type="ECO:0000256" key="8">
    <source>
        <dbReference type="PROSITE-ProRule" id="PRU01172"/>
    </source>
</evidence>
<evidence type="ECO:0000256" key="1">
    <source>
        <dbReference type="ARBA" id="ARBA00004613"/>
    </source>
</evidence>
<keyword evidence="12" id="KW-1185">Reference proteome</keyword>
<dbReference type="GO" id="GO:0005576">
    <property type="term" value="C:extracellular region"/>
    <property type="evidence" value="ECO:0007669"/>
    <property type="project" value="UniProtKB-SubCell"/>
</dbReference>
<dbReference type="GO" id="GO:0046872">
    <property type="term" value="F:metal ion binding"/>
    <property type="evidence" value="ECO:0007669"/>
    <property type="project" value="UniProtKB-KW"/>
</dbReference>
<dbReference type="PRINTS" id="PR00895">
    <property type="entry name" value="PENTAXIN"/>
</dbReference>
<feature type="signal peptide" evidence="9">
    <location>
        <begin position="1"/>
        <end position="16"/>
    </location>
</feature>
<keyword evidence="6 8" id="KW-1015">Disulfide bond</keyword>
<dbReference type="STRING" id="144197.ENSSPAP00000003923"/>
<proteinExistence type="inferred from homology"/>
<evidence type="ECO:0000256" key="4">
    <source>
        <dbReference type="ARBA" id="ARBA00022729"/>
    </source>
</evidence>
<protein>
    <recommendedName>
        <fullName evidence="9">Pentraxin family member</fullName>
    </recommendedName>
</protein>